<gene>
    <name evidence="1" type="ORF">S01H4_38347</name>
</gene>
<accession>X1DA38</accession>
<reference evidence="1" key="1">
    <citation type="journal article" date="2014" name="Front. Microbiol.">
        <title>High frequency of phylogenetically diverse reductive dehalogenase-homologous genes in deep subseafloor sedimentary metagenomes.</title>
        <authorList>
            <person name="Kawai M."/>
            <person name="Futagami T."/>
            <person name="Toyoda A."/>
            <person name="Takaki Y."/>
            <person name="Nishi S."/>
            <person name="Hori S."/>
            <person name="Arai W."/>
            <person name="Tsubouchi T."/>
            <person name="Morono Y."/>
            <person name="Uchiyama I."/>
            <person name="Ito T."/>
            <person name="Fujiyama A."/>
            <person name="Inagaki F."/>
            <person name="Takami H."/>
        </authorList>
    </citation>
    <scope>NUCLEOTIDE SEQUENCE</scope>
    <source>
        <strain evidence="1">Expedition CK06-06</strain>
    </source>
</reference>
<feature type="non-terminal residue" evidence="1">
    <location>
        <position position="1"/>
    </location>
</feature>
<comment type="caution">
    <text evidence="1">The sequence shown here is derived from an EMBL/GenBank/DDBJ whole genome shotgun (WGS) entry which is preliminary data.</text>
</comment>
<proteinExistence type="predicted"/>
<dbReference type="EMBL" id="BART01020675">
    <property type="protein sequence ID" value="GAH05155.1"/>
    <property type="molecule type" value="Genomic_DNA"/>
</dbReference>
<name>X1DA38_9ZZZZ</name>
<evidence type="ECO:0000313" key="1">
    <source>
        <dbReference type="EMBL" id="GAH05155.1"/>
    </source>
</evidence>
<sequence length="74" mass="8842">GIEVLLIDINTVPYHQLRDSLEELFRLLAKVTKETVTPKAYRDMIFEHVMPYVKRDTKRLQTYAILDDVVRYLF</sequence>
<dbReference type="AlphaFoldDB" id="X1DA38"/>
<protein>
    <submittedName>
        <fullName evidence="1">Uncharacterized protein</fullName>
    </submittedName>
</protein>
<organism evidence="1">
    <name type="scientific">marine sediment metagenome</name>
    <dbReference type="NCBI Taxonomy" id="412755"/>
    <lineage>
        <taxon>unclassified sequences</taxon>
        <taxon>metagenomes</taxon>
        <taxon>ecological metagenomes</taxon>
    </lineage>
</organism>